<feature type="compositionally biased region" description="Basic and acidic residues" evidence="1">
    <location>
        <begin position="30"/>
        <end position="46"/>
    </location>
</feature>
<proteinExistence type="predicted"/>
<dbReference type="AlphaFoldDB" id="A0A4Z1DX26"/>
<dbReference type="EMBL" id="SRRP01000001">
    <property type="protein sequence ID" value="TGN92717.1"/>
    <property type="molecule type" value="Genomic_DNA"/>
</dbReference>
<accession>A0A4Z1DX26</accession>
<comment type="caution">
    <text evidence="3">The sequence shown here is derived from an EMBL/GenBank/DDBJ whole genome shotgun (WGS) entry which is preliminary data.</text>
</comment>
<evidence type="ECO:0000256" key="1">
    <source>
        <dbReference type="SAM" id="MobiDB-lite"/>
    </source>
</evidence>
<protein>
    <submittedName>
        <fullName evidence="3">Uncharacterized protein</fullName>
    </submittedName>
</protein>
<feature type="region of interest" description="Disordered" evidence="1">
    <location>
        <begin position="1"/>
        <end position="53"/>
    </location>
</feature>
<organism evidence="3 4">
    <name type="scientific">Streptococcus rubneri</name>
    <dbReference type="NCBI Taxonomy" id="1234680"/>
    <lineage>
        <taxon>Bacteria</taxon>
        <taxon>Bacillati</taxon>
        <taxon>Bacillota</taxon>
        <taxon>Bacilli</taxon>
        <taxon>Lactobacillales</taxon>
        <taxon>Streptococcaceae</taxon>
        <taxon>Streptococcus</taxon>
    </lineage>
</organism>
<keyword evidence="4" id="KW-1185">Reference proteome</keyword>
<dbReference type="Proteomes" id="UP000297986">
    <property type="component" value="Unassembled WGS sequence"/>
</dbReference>
<feature type="compositionally biased region" description="Polar residues" evidence="1">
    <location>
        <begin position="17"/>
        <end position="29"/>
    </location>
</feature>
<dbReference type="OrthoDB" id="2237764at2"/>
<sequence length="303" mass="34313">MGKGRKVQREWSKVPGGNNSSSEVSPKSDLQSDRTELPSRVKEARTGTRNGGENLQKSVLKKSYLARFATLFKLAIGGLILLFLFNLVTRYVKSPMNDSHSVKLSKGTETRLSDKEFKNLFNENSPYKDRNHKIDIDIEEVVAYIRKINDANLTMDDIVKQLGKAKDGYVSIDPDGSRGSILTYILTDNRAVVDFNFSEKENRLLLHSIQYFTLESQRKPTTKTSDEYSALIPQPGQEGMELMEAIKELGVPNWLYSSFLPGTEAQIAISYKASDEMRVTLYFDQDGEVFRLGNMTKIEDKEE</sequence>
<dbReference type="RefSeq" id="WP_135782952.1">
    <property type="nucleotide sequence ID" value="NZ_MRXY01000004.1"/>
</dbReference>
<keyword evidence="2" id="KW-0472">Membrane</keyword>
<name>A0A4Z1DX26_9STRE</name>
<evidence type="ECO:0000313" key="4">
    <source>
        <dbReference type="Proteomes" id="UP000297986"/>
    </source>
</evidence>
<evidence type="ECO:0000313" key="3">
    <source>
        <dbReference type="EMBL" id="TGN92717.1"/>
    </source>
</evidence>
<gene>
    <name evidence="3" type="ORF">E5S68_07365</name>
</gene>
<keyword evidence="2" id="KW-1133">Transmembrane helix</keyword>
<keyword evidence="2" id="KW-0812">Transmembrane</keyword>
<reference evidence="3 4" key="1">
    <citation type="submission" date="2019-04" db="EMBL/GenBank/DDBJ databases">
        <title>Genome sequencing of Streptococcus rubneri DSM 26920(T).</title>
        <authorList>
            <person name="Kook J.-K."/>
            <person name="Park S.-N."/>
            <person name="Lim Y.K."/>
        </authorList>
    </citation>
    <scope>NUCLEOTIDE SEQUENCE [LARGE SCALE GENOMIC DNA]</scope>
    <source>
        <strain evidence="3 4">DSM 26920</strain>
    </source>
</reference>
<evidence type="ECO:0000256" key="2">
    <source>
        <dbReference type="SAM" id="Phobius"/>
    </source>
</evidence>
<feature type="transmembrane region" description="Helical" evidence="2">
    <location>
        <begin position="64"/>
        <end position="88"/>
    </location>
</feature>